<dbReference type="AlphaFoldDB" id="A0A369JTF3"/>
<feature type="compositionally biased region" description="Acidic residues" evidence="1">
    <location>
        <begin position="322"/>
        <end position="331"/>
    </location>
</feature>
<feature type="compositionally biased region" description="Basic residues" evidence="1">
    <location>
        <begin position="341"/>
        <end position="353"/>
    </location>
</feature>
<organism evidence="2 3">
    <name type="scientific">Hypsizygus marmoreus</name>
    <name type="common">White beech mushroom</name>
    <name type="synonym">Agaricus marmoreus</name>
    <dbReference type="NCBI Taxonomy" id="39966"/>
    <lineage>
        <taxon>Eukaryota</taxon>
        <taxon>Fungi</taxon>
        <taxon>Dikarya</taxon>
        <taxon>Basidiomycota</taxon>
        <taxon>Agaricomycotina</taxon>
        <taxon>Agaricomycetes</taxon>
        <taxon>Agaricomycetidae</taxon>
        <taxon>Agaricales</taxon>
        <taxon>Tricholomatineae</taxon>
        <taxon>Lyophyllaceae</taxon>
        <taxon>Hypsizygus</taxon>
    </lineage>
</organism>
<proteinExistence type="predicted"/>
<feature type="compositionally biased region" description="Basic residues" evidence="1">
    <location>
        <begin position="43"/>
        <end position="53"/>
    </location>
</feature>
<accession>A0A369JTF3</accession>
<reference evidence="2" key="1">
    <citation type="submission" date="2018-04" db="EMBL/GenBank/DDBJ databases">
        <title>Whole genome sequencing of Hypsizygus marmoreus.</title>
        <authorList>
            <person name="Choi I.-G."/>
            <person name="Min B."/>
            <person name="Kim J.-G."/>
            <person name="Kim S."/>
            <person name="Oh Y.-L."/>
            <person name="Kong W.-S."/>
            <person name="Park H."/>
            <person name="Jeong J."/>
            <person name="Song E.-S."/>
        </authorList>
    </citation>
    <scope>NUCLEOTIDE SEQUENCE [LARGE SCALE GENOMIC DNA]</scope>
    <source>
        <strain evidence="2">51987-8</strain>
    </source>
</reference>
<sequence length="922" mass="103333">MSLPRRHTRSNTKDNKKVADAEDGAPGHGGGSGGRVEELPLKTSKKATTKRKAAPAAQQSQEPDAEDLDQDVDNEVERNKANALNDANNKSSAPGRPKPVPRKNRVNNPDDDNSFMSTRRGWRHSPPADHSTQELPVQKDAHIQDGNASGDDDSHDSPGGNQNGPQPQDSANSELASDPPSPRQRSSSPSGSDYEEAQRQLERIRPPTSRRGRTLTIEEQDQMDEERFEQQLYSKCLTRTAHTEDSSDDSSDDDTPVPMKQKGKQKHLMAHRPPAHAKDGTDEESGEDVPAPTKQKGKKKRSVVKKTRTGHAVEAGDKGDINMDEDEDEDSNASAAEGSKQKKKSKPIQKGKQRIVEEGDGESDEDKQDTTDHAFKPGPVPEAAKDAIFIAHADYQRRMQEIANEFKKPVSALYQLVGQALPVPRFSINGWNAFQVWYGVNGEETKPKSMSSAEWTKVLVEKYEEYLQDKLGDEWENPRARTECLQPLVDWYKGRLCDHVENTKIDGNLKRMLLQTTDKFIQYSTQAYEMYGIHVFGFAINTDRDEFGISHSTSWGGSPAFAALRQGHKASITTQLNDYEAMFRIEEMKAKGLDVAEEVFPVQKRKEDELNRDYERRVFKDGLVGDYGKILLSQGKLSAMAAKNLKMPWAGWADAAYEFKVCLINWPRGARAPARGFDIKSPECIPQSAIRDSNRLRRQAEVDDTVTDYVKVVPWSDDDLLLDIDDVAINDVPLVRNTDGRSLITVIDSLKFQKAAEKKKKEQQKGKPRAGAKTKKRKNMPKNLSSDEDDIQEIPPPLKKRRRDSRSNTSHGGNVDVNHDSIQDRVPARKKDHNNDPSTKSSRQRDLYDSDDDGREAGRPPKKHQHADTTSKALRRHNLDDEPGKESRPTRPEHMKAPASAIPDSATLERWARENGWTHDSS</sequence>
<feature type="compositionally biased region" description="Polar residues" evidence="1">
    <location>
        <begin position="163"/>
        <end position="175"/>
    </location>
</feature>
<evidence type="ECO:0000313" key="3">
    <source>
        <dbReference type="Proteomes" id="UP000076154"/>
    </source>
</evidence>
<dbReference type="OrthoDB" id="3062339at2759"/>
<dbReference type="EMBL" id="LUEZ02000040">
    <property type="protein sequence ID" value="RDB25589.1"/>
    <property type="molecule type" value="Genomic_DNA"/>
</dbReference>
<evidence type="ECO:0000313" key="2">
    <source>
        <dbReference type="EMBL" id="RDB25589.1"/>
    </source>
</evidence>
<feature type="region of interest" description="Disordered" evidence="1">
    <location>
        <begin position="1"/>
        <end position="381"/>
    </location>
</feature>
<feature type="compositionally biased region" description="Basic and acidic residues" evidence="1">
    <location>
        <begin position="910"/>
        <end position="922"/>
    </location>
</feature>
<feature type="compositionally biased region" description="Basic residues" evidence="1">
    <location>
        <begin position="261"/>
        <end position="275"/>
    </location>
</feature>
<feature type="compositionally biased region" description="Low complexity" evidence="1">
    <location>
        <begin position="183"/>
        <end position="192"/>
    </location>
</feature>
<feature type="compositionally biased region" description="Low complexity" evidence="1">
    <location>
        <begin position="81"/>
        <end position="93"/>
    </location>
</feature>
<feature type="compositionally biased region" description="Basic residues" evidence="1">
    <location>
        <begin position="295"/>
        <end position="309"/>
    </location>
</feature>
<protein>
    <submittedName>
        <fullName evidence="2">Uncharacterized protein</fullName>
    </submittedName>
</protein>
<feature type="region of interest" description="Disordered" evidence="1">
    <location>
        <begin position="754"/>
        <end position="922"/>
    </location>
</feature>
<name>A0A369JTF3_HYPMA</name>
<dbReference type="Proteomes" id="UP000076154">
    <property type="component" value="Unassembled WGS sequence"/>
</dbReference>
<feature type="compositionally biased region" description="Basic and acidic residues" evidence="1">
    <location>
        <begin position="817"/>
        <end position="835"/>
    </location>
</feature>
<feature type="compositionally biased region" description="Acidic residues" evidence="1">
    <location>
        <begin position="246"/>
        <end position="255"/>
    </location>
</feature>
<feature type="compositionally biased region" description="Basic and acidic residues" evidence="1">
    <location>
        <begin position="877"/>
        <end position="896"/>
    </location>
</feature>
<evidence type="ECO:0000256" key="1">
    <source>
        <dbReference type="SAM" id="MobiDB-lite"/>
    </source>
</evidence>
<keyword evidence="3" id="KW-1185">Reference proteome</keyword>
<feature type="compositionally biased region" description="Acidic residues" evidence="1">
    <location>
        <begin position="218"/>
        <end position="227"/>
    </location>
</feature>
<feature type="compositionally biased region" description="Basic and acidic residues" evidence="1">
    <location>
        <begin position="754"/>
        <end position="765"/>
    </location>
</feature>
<feature type="compositionally biased region" description="Basic and acidic residues" evidence="1">
    <location>
        <begin position="11"/>
        <end position="20"/>
    </location>
</feature>
<comment type="caution">
    <text evidence="2">The sequence shown here is derived from an EMBL/GenBank/DDBJ whole genome shotgun (WGS) entry which is preliminary data.</text>
</comment>
<feature type="compositionally biased region" description="Acidic residues" evidence="1">
    <location>
        <begin position="358"/>
        <end position="367"/>
    </location>
</feature>
<gene>
    <name evidence="2" type="ORF">Hypma_006942</name>
</gene>
<feature type="compositionally biased region" description="Basic residues" evidence="1">
    <location>
        <begin position="766"/>
        <end position="780"/>
    </location>
</feature>
<feature type="compositionally biased region" description="Basic residues" evidence="1">
    <location>
        <begin position="1"/>
        <end position="10"/>
    </location>
</feature>
<feature type="compositionally biased region" description="Basic and acidic residues" evidence="1">
    <location>
        <begin position="196"/>
        <end position="205"/>
    </location>
</feature>
<feature type="compositionally biased region" description="Acidic residues" evidence="1">
    <location>
        <begin position="63"/>
        <end position="74"/>
    </location>
</feature>
<dbReference type="InParanoid" id="A0A369JTF3"/>